<organism evidence="6 7">
    <name type="scientific">Nonomuraea cypriaca</name>
    <dbReference type="NCBI Taxonomy" id="1187855"/>
    <lineage>
        <taxon>Bacteria</taxon>
        <taxon>Bacillati</taxon>
        <taxon>Actinomycetota</taxon>
        <taxon>Actinomycetes</taxon>
        <taxon>Streptosporangiales</taxon>
        <taxon>Streptosporangiaceae</taxon>
        <taxon>Nonomuraea</taxon>
    </lineage>
</organism>
<dbReference type="SUPFAM" id="SSF48498">
    <property type="entry name" value="Tetracyclin repressor-like, C-terminal domain"/>
    <property type="match status" value="1"/>
</dbReference>
<dbReference type="InterPro" id="IPR036271">
    <property type="entry name" value="Tet_transcr_reg_TetR-rel_C_sf"/>
</dbReference>
<evidence type="ECO:0000313" key="6">
    <source>
        <dbReference type="EMBL" id="MBF8185504.1"/>
    </source>
</evidence>
<dbReference type="PROSITE" id="PS50977">
    <property type="entry name" value="HTH_TETR_2"/>
    <property type="match status" value="1"/>
</dbReference>
<dbReference type="PRINTS" id="PR00455">
    <property type="entry name" value="HTHTETR"/>
</dbReference>
<dbReference type="SUPFAM" id="SSF46689">
    <property type="entry name" value="Homeodomain-like"/>
    <property type="match status" value="1"/>
</dbReference>
<evidence type="ECO:0000256" key="3">
    <source>
        <dbReference type="ARBA" id="ARBA00023163"/>
    </source>
</evidence>
<keyword evidence="7" id="KW-1185">Reference proteome</keyword>
<name>A0A931A8Q1_9ACTN</name>
<evidence type="ECO:0000256" key="4">
    <source>
        <dbReference type="PROSITE-ProRule" id="PRU00335"/>
    </source>
</evidence>
<keyword evidence="1" id="KW-0805">Transcription regulation</keyword>
<keyword evidence="2 4" id="KW-0238">DNA-binding</keyword>
<dbReference type="InterPro" id="IPR050109">
    <property type="entry name" value="HTH-type_TetR-like_transc_reg"/>
</dbReference>
<evidence type="ECO:0000256" key="1">
    <source>
        <dbReference type="ARBA" id="ARBA00023015"/>
    </source>
</evidence>
<dbReference type="GO" id="GO:0000976">
    <property type="term" value="F:transcription cis-regulatory region binding"/>
    <property type="evidence" value="ECO:0007669"/>
    <property type="project" value="TreeGrafter"/>
</dbReference>
<dbReference type="Gene3D" id="1.10.357.10">
    <property type="entry name" value="Tetracycline Repressor, domain 2"/>
    <property type="match status" value="1"/>
</dbReference>
<dbReference type="Pfam" id="PF00440">
    <property type="entry name" value="TetR_N"/>
    <property type="match status" value="1"/>
</dbReference>
<sequence>MDMTRSKSVRRDARENVAKLHAAALDIFLAKGLDAPLEEIARAAGVSIGTLYYRFGSREGLIDAVIPEIAGSRLQTLASTVMAKDTPSQRLGAFVHGMIELQRDDPALNDAILRRYPDAVALLGICDRSAELGQTLVREAHADGSLSPDFTEHDLFCLLWLAGTASRDPNAPTGWHRVITRALDSAWVAVT</sequence>
<protein>
    <submittedName>
        <fullName evidence="6">TetR/AcrR family transcriptional regulator</fullName>
    </submittedName>
</protein>
<evidence type="ECO:0000313" key="7">
    <source>
        <dbReference type="Proteomes" id="UP000605361"/>
    </source>
</evidence>
<feature type="domain" description="HTH tetR-type" evidence="5">
    <location>
        <begin position="14"/>
        <end position="73"/>
    </location>
</feature>
<evidence type="ECO:0000256" key="2">
    <source>
        <dbReference type="ARBA" id="ARBA00023125"/>
    </source>
</evidence>
<reference evidence="6" key="1">
    <citation type="submission" date="2020-11" db="EMBL/GenBank/DDBJ databases">
        <title>Whole-genome analyses of Nonomuraea sp. K274.</title>
        <authorList>
            <person name="Veyisoglu A."/>
        </authorList>
    </citation>
    <scope>NUCLEOTIDE SEQUENCE</scope>
    <source>
        <strain evidence="6">K274</strain>
    </source>
</reference>
<dbReference type="InterPro" id="IPR009057">
    <property type="entry name" value="Homeodomain-like_sf"/>
</dbReference>
<dbReference type="PANTHER" id="PTHR30055:SF234">
    <property type="entry name" value="HTH-TYPE TRANSCRIPTIONAL REGULATOR BETI"/>
    <property type="match status" value="1"/>
</dbReference>
<dbReference type="GO" id="GO:0003700">
    <property type="term" value="F:DNA-binding transcription factor activity"/>
    <property type="evidence" value="ECO:0007669"/>
    <property type="project" value="TreeGrafter"/>
</dbReference>
<dbReference type="Proteomes" id="UP000605361">
    <property type="component" value="Unassembled WGS sequence"/>
</dbReference>
<proteinExistence type="predicted"/>
<gene>
    <name evidence="6" type="ORF">ITP53_07070</name>
</gene>
<dbReference type="PANTHER" id="PTHR30055">
    <property type="entry name" value="HTH-TYPE TRANSCRIPTIONAL REGULATOR RUTR"/>
    <property type="match status" value="1"/>
</dbReference>
<dbReference type="EMBL" id="JADOGI010000014">
    <property type="protein sequence ID" value="MBF8185504.1"/>
    <property type="molecule type" value="Genomic_DNA"/>
</dbReference>
<comment type="caution">
    <text evidence="6">The sequence shown here is derived from an EMBL/GenBank/DDBJ whole genome shotgun (WGS) entry which is preliminary data.</text>
</comment>
<keyword evidence="3" id="KW-0804">Transcription</keyword>
<feature type="DNA-binding region" description="H-T-H motif" evidence="4">
    <location>
        <begin position="36"/>
        <end position="55"/>
    </location>
</feature>
<dbReference type="InterPro" id="IPR001647">
    <property type="entry name" value="HTH_TetR"/>
</dbReference>
<accession>A0A931A8Q1</accession>
<dbReference type="AlphaFoldDB" id="A0A931A8Q1"/>
<evidence type="ECO:0000259" key="5">
    <source>
        <dbReference type="PROSITE" id="PS50977"/>
    </source>
</evidence>
<dbReference type="RefSeq" id="WP_195894485.1">
    <property type="nucleotide sequence ID" value="NZ_JADOGI010000014.1"/>
</dbReference>